<comment type="caution">
    <text evidence="1">The sequence shown here is derived from an EMBL/GenBank/DDBJ whole genome shotgun (WGS) entry which is preliminary data.</text>
</comment>
<organism evidence="1 2">
    <name type="scientific">Elysia marginata</name>
    <dbReference type="NCBI Taxonomy" id="1093978"/>
    <lineage>
        <taxon>Eukaryota</taxon>
        <taxon>Metazoa</taxon>
        <taxon>Spiralia</taxon>
        <taxon>Lophotrochozoa</taxon>
        <taxon>Mollusca</taxon>
        <taxon>Gastropoda</taxon>
        <taxon>Heterobranchia</taxon>
        <taxon>Euthyneura</taxon>
        <taxon>Panpulmonata</taxon>
        <taxon>Sacoglossa</taxon>
        <taxon>Placobranchoidea</taxon>
        <taxon>Plakobranchidae</taxon>
        <taxon>Elysia</taxon>
    </lineage>
</organism>
<name>A0AAV4IS88_9GAST</name>
<dbReference type="EMBL" id="BMAT01002731">
    <property type="protein sequence ID" value="GFS12545.1"/>
    <property type="molecule type" value="Genomic_DNA"/>
</dbReference>
<accession>A0AAV4IS88</accession>
<evidence type="ECO:0000313" key="2">
    <source>
        <dbReference type="Proteomes" id="UP000762676"/>
    </source>
</evidence>
<dbReference type="Proteomes" id="UP000762676">
    <property type="component" value="Unassembled WGS sequence"/>
</dbReference>
<reference evidence="1 2" key="1">
    <citation type="journal article" date="2021" name="Elife">
        <title>Chloroplast acquisition without the gene transfer in kleptoplastic sea slugs, Plakobranchus ocellatus.</title>
        <authorList>
            <person name="Maeda T."/>
            <person name="Takahashi S."/>
            <person name="Yoshida T."/>
            <person name="Shimamura S."/>
            <person name="Takaki Y."/>
            <person name="Nagai Y."/>
            <person name="Toyoda A."/>
            <person name="Suzuki Y."/>
            <person name="Arimoto A."/>
            <person name="Ishii H."/>
            <person name="Satoh N."/>
            <person name="Nishiyama T."/>
            <person name="Hasebe M."/>
            <person name="Maruyama T."/>
            <person name="Minagawa J."/>
            <person name="Obokata J."/>
            <person name="Shigenobu S."/>
        </authorList>
    </citation>
    <scope>NUCLEOTIDE SEQUENCE [LARGE SCALE GENOMIC DNA]</scope>
</reference>
<keyword evidence="2" id="KW-1185">Reference proteome</keyword>
<sequence length="95" mass="11092">MPFFFLCFNSEHPDYLKSTMHAPIGMKTVVGATSRRPNRIVDRKTAWNKREFLRPGRQPCLVFKISSGDRKFCCGRRRVPPKPTCYNLKIQIFLS</sequence>
<proteinExistence type="predicted"/>
<evidence type="ECO:0000313" key="1">
    <source>
        <dbReference type="EMBL" id="GFS12545.1"/>
    </source>
</evidence>
<gene>
    <name evidence="1" type="ORF">ElyMa_001373500</name>
</gene>
<evidence type="ECO:0008006" key="3">
    <source>
        <dbReference type="Google" id="ProtNLM"/>
    </source>
</evidence>
<protein>
    <recommendedName>
        <fullName evidence="3">PiggyBac transposable element-derived protein domain-containing protein</fullName>
    </recommendedName>
</protein>
<dbReference type="AlphaFoldDB" id="A0AAV4IS88"/>